<evidence type="ECO:0000313" key="2">
    <source>
        <dbReference type="EMBL" id="SHJ11659.1"/>
    </source>
</evidence>
<dbReference type="Proteomes" id="UP000184488">
    <property type="component" value="Unassembled WGS sequence"/>
</dbReference>
<keyword evidence="1" id="KW-0472">Membrane</keyword>
<sequence length="206" mass="24516">MEELDLLKKDWKKNQNFREVSEKEIYTMLHKKSSSIVKLILIISVLEVAFWFLIGFLFDSEQYFKKLNNPYLVDFFNVFTIINYLVIAVFIYIFYKNYKNICVVSSTKNLMKSIIKTRKTVNYYIWYNLGMIIIGTILGFALAFNTDPNLMKLTEHNDSVFYIALIICFVSIVVMVGLFWLFYKLLYGILLKKLFKNYNELKKIDL</sequence>
<protein>
    <submittedName>
        <fullName evidence="2">Uncharacterized protein</fullName>
    </submittedName>
</protein>
<dbReference type="RefSeq" id="WP_073312027.1">
    <property type="nucleotide sequence ID" value="NZ_FQZI01000005.1"/>
</dbReference>
<dbReference type="OrthoDB" id="709028at2"/>
<dbReference type="EMBL" id="FQZI01000005">
    <property type="protein sequence ID" value="SHJ11659.1"/>
    <property type="molecule type" value="Genomic_DNA"/>
</dbReference>
<name>A0A1M6GNZ5_9FLAO</name>
<reference evidence="3" key="1">
    <citation type="submission" date="2016-11" db="EMBL/GenBank/DDBJ databases">
        <authorList>
            <person name="Varghese N."/>
            <person name="Submissions S."/>
        </authorList>
    </citation>
    <scope>NUCLEOTIDE SEQUENCE [LARGE SCALE GENOMIC DNA]</scope>
    <source>
        <strain evidence="3">DSM 18829</strain>
    </source>
</reference>
<feature type="transmembrane region" description="Helical" evidence="1">
    <location>
        <begin position="36"/>
        <end position="58"/>
    </location>
</feature>
<dbReference type="AlphaFoldDB" id="A0A1M6GNZ5"/>
<evidence type="ECO:0000256" key="1">
    <source>
        <dbReference type="SAM" id="Phobius"/>
    </source>
</evidence>
<proteinExistence type="predicted"/>
<keyword evidence="3" id="KW-1185">Reference proteome</keyword>
<keyword evidence="1" id="KW-1133">Transmembrane helix</keyword>
<organism evidence="2 3">
    <name type="scientific">Flavobacterium terrae</name>
    <dbReference type="NCBI Taxonomy" id="415425"/>
    <lineage>
        <taxon>Bacteria</taxon>
        <taxon>Pseudomonadati</taxon>
        <taxon>Bacteroidota</taxon>
        <taxon>Flavobacteriia</taxon>
        <taxon>Flavobacteriales</taxon>
        <taxon>Flavobacteriaceae</taxon>
        <taxon>Flavobacterium</taxon>
    </lineage>
</organism>
<gene>
    <name evidence="2" type="ORF">SAMN05444363_2711</name>
</gene>
<feature type="transmembrane region" description="Helical" evidence="1">
    <location>
        <begin position="121"/>
        <end position="144"/>
    </location>
</feature>
<feature type="transmembrane region" description="Helical" evidence="1">
    <location>
        <begin position="78"/>
        <end position="95"/>
    </location>
</feature>
<keyword evidence="1" id="KW-0812">Transmembrane</keyword>
<accession>A0A1M6GNZ5</accession>
<evidence type="ECO:0000313" key="3">
    <source>
        <dbReference type="Proteomes" id="UP000184488"/>
    </source>
</evidence>
<dbReference type="STRING" id="415425.SAMN05444363_2711"/>
<feature type="transmembrane region" description="Helical" evidence="1">
    <location>
        <begin position="159"/>
        <end position="183"/>
    </location>
</feature>